<sequence>MTGAAGRLGAELDGGRRDGLREGRACPSCSPLPRRPWPSASSLSCDRPDPPHAQHQLDERAEVW</sequence>
<feature type="compositionally biased region" description="Basic and acidic residues" evidence="1">
    <location>
        <begin position="13"/>
        <end position="24"/>
    </location>
</feature>
<feature type="compositionally biased region" description="Basic and acidic residues" evidence="1">
    <location>
        <begin position="46"/>
        <end position="64"/>
    </location>
</feature>
<organism evidence="2 3">
    <name type="scientific">Panicum hallii var. hallii</name>
    <dbReference type="NCBI Taxonomy" id="1504633"/>
    <lineage>
        <taxon>Eukaryota</taxon>
        <taxon>Viridiplantae</taxon>
        <taxon>Streptophyta</taxon>
        <taxon>Embryophyta</taxon>
        <taxon>Tracheophyta</taxon>
        <taxon>Spermatophyta</taxon>
        <taxon>Magnoliopsida</taxon>
        <taxon>Liliopsida</taxon>
        <taxon>Poales</taxon>
        <taxon>Poaceae</taxon>
        <taxon>PACMAD clade</taxon>
        <taxon>Panicoideae</taxon>
        <taxon>Panicodae</taxon>
        <taxon>Paniceae</taxon>
        <taxon>Panicinae</taxon>
        <taxon>Panicum</taxon>
        <taxon>Panicum sect. Panicum</taxon>
    </lineage>
</organism>
<protein>
    <submittedName>
        <fullName evidence="2">Uncharacterized protein</fullName>
    </submittedName>
</protein>
<dbReference type="Gramene" id="PUZ73285">
    <property type="protein sequence ID" value="PUZ73285"/>
    <property type="gene ID" value="GQ55_2G462000"/>
</dbReference>
<dbReference type="Proteomes" id="UP000244336">
    <property type="component" value="Chromosome 2"/>
</dbReference>
<evidence type="ECO:0000256" key="1">
    <source>
        <dbReference type="SAM" id="MobiDB-lite"/>
    </source>
</evidence>
<reference evidence="2 3" key="1">
    <citation type="submission" date="2018-04" db="EMBL/GenBank/DDBJ databases">
        <title>WGS assembly of Panicum hallii var. hallii HAL2.</title>
        <authorList>
            <person name="Lovell J."/>
            <person name="Jenkins J."/>
            <person name="Lowry D."/>
            <person name="Mamidi S."/>
            <person name="Sreedasyam A."/>
            <person name="Weng X."/>
            <person name="Barry K."/>
            <person name="Bonette J."/>
            <person name="Campitelli B."/>
            <person name="Daum C."/>
            <person name="Gordon S."/>
            <person name="Gould B."/>
            <person name="Lipzen A."/>
            <person name="MacQueen A."/>
            <person name="Palacio-Mejia J."/>
            <person name="Plott C."/>
            <person name="Shakirov E."/>
            <person name="Shu S."/>
            <person name="Yoshinaga Y."/>
            <person name="Zane M."/>
            <person name="Rokhsar D."/>
            <person name="Grimwood J."/>
            <person name="Schmutz J."/>
            <person name="Juenger T."/>
        </authorList>
    </citation>
    <scope>NUCLEOTIDE SEQUENCE [LARGE SCALE GENOMIC DNA]</scope>
    <source>
        <strain evidence="3">cv. HAL2</strain>
    </source>
</reference>
<dbReference type="EMBL" id="CM009750">
    <property type="protein sequence ID" value="PUZ73285.1"/>
    <property type="molecule type" value="Genomic_DNA"/>
</dbReference>
<feature type="compositionally biased region" description="Low complexity" evidence="1">
    <location>
        <begin position="1"/>
        <end position="11"/>
    </location>
</feature>
<feature type="region of interest" description="Disordered" evidence="1">
    <location>
        <begin position="1"/>
        <end position="64"/>
    </location>
</feature>
<name>A0A2T7EZN3_9POAL</name>
<evidence type="ECO:0000313" key="2">
    <source>
        <dbReference type="EMBL" id="PUZ73285.1"/>
    </source>
</evidence>
<accession>A0A2T7EZN3</accession>
<dbReference type="AlphaFoldDB" id="A0A2T7EZN3"/>
<keyword evidence="3" id="KW-1185">Reference proteome</keyword>
<proteinExistence type="predicted"/>
<evidence type="ECO:0000313" key="3">
    <source>
        <dbReference type="Proteomes" id="UP000244336"/>
    </source>
</evidence>
<gene>
    <name evidence="2" type="ORF">GQ55_2G462000</name>
</gene>